<dbReference type="Proteomes" id="UP000265520">
    <property type="component" value="Unassembled WGS sequence"/>
</dbReference>
<dbReference type="EMBL" id="LXQA010095588">
    <property type="protein sequence ID" value="MCI15239.1"/>
    <property type="molecule type" value="Genomic_DNA"/>
</dbReference>
<comment type="caution">
    <text evidence="1">The sequence shown here is derived from an EMBL/GenBank/DDBJ whole genome shotgun (WGS) entry which is preliminary data.</text>
</comment>
<dbReference type="AlphaFoldDB" id="A0A392PUR0"/>
<protein>
    <submittedName>
        <fullName evidence="1">Uncharacterized protein</fullName>
    </submittedName>
</protein>
<evidence type="ECO:0000313" key="2">
    <source>
        <dbReference type="Proteomes" id="UP000265520"/>
    </source>
</evidence>
<organism evidence="1 2">
    <name type="scientific">Trifolium medium</name>
    <dbReference type="NCBI Taxonomy" id="97028"/>
    <lineage>
        <taxon>Eukaryota</taxon>
        <taxon>Viridiplantae</taxon>
        <taxon>Streptophyta</taxon>
        <taxon>Embryophyta</taxon>
        <taxon>Tracheophyta</taxon>
        <taxon>Spermatophyta</taxon>
        <taxon>Magnoliopsida</taxon>
        <taxon>eudicotyledons</taxon>
        <taxon>Gunneridae</taxon>
        <taxon>Pentapetalae</taxon>
        <taxon>rosids</taxon>
        <taxon>fabids</taxon>
        <taxon>Fabales</taxon>
        <taxon>Fabaceae</taxon>
        <taxon>Papilionoideae</taxon>
        <taxon>50 kb inversion clade</taxon>
        <taxon>NPAAA clade</taxon>
        <taxon>Hologalegina</taxon>
        <taxon>IRL clade</taxon>
        <taxon>Trifolieae</taxon>
        <taxon>Trifolium</taxon>
    </lineage>
</organism>
<accession>A0A392PUR0</accession>
<feature type="non-terminal residue" evidence="1">
    <location>
        <position position="31"/>
    </location>
</feature>
<keyword evidence="2" id="KW-1185">Reference proteome</keyword>
<evidence type="ECO:0000313" key="1">
    <source>
        <dbReference type="EMBL" id="MCI15239.1"/>
    </source>
</evidence>
<sequence length="31" mass="3351">MVTKAIRRTYAVSGTVATTEMEAVNSETYGL</sequence>
<proteinExistence type="predicted"/>
<name>A0A392PUR0_9FABA</name>
<reference evidence="1 2" key="1">
    <citation type="journal article" date="2018" name="Front. Plant Sci.">
        <title>Red Clover (Trifolium pratense) and Zigzag Clover (T. medium) - A Picture of Genomic Similarities and Differences.</title>
        <authorList>
            <person name="Dluhosova J."/>
            <person name="Istvanek J."/>
            <person name="Nedelnik J."/>
            <person name="Repkova J."/>
        </authorList>
    </citation>
    <scope>NUCLEOTIDE SEQUENCE [LARGE SCALE GENOMIC DNA]</scope>
    <source>
        <strain evidence="2">cv. 10/8</strain>
        <tissue evidence="1">Leaf</tissue>
    </source>
</reference>